<dbReference type="PRINTS" id="PR00420">
    <property type="entry name" value="RNGMNOXGNASE"/>
</dbReference>
<dbReference type="InterPro" id="IPR036188">
    <property type="entry name" value="FAD/NAD-bd_sf"/>
</dbReference>
<keyword evidence="6" id="KW-0503">Monooxygenase</keyword>
<name>A0ABN7T0T7_OIKDI</name>
<protein>
    <submittedName>
        <fullName evidence="8">Oidioi.mRNA.OKI2018_I69.chr1.g2623.t1.cds</fullName>
    </submittedName>
</protein>
<keyword evidence="3" id="KW-0285">Flavoprotein</keyword>
<proteinExistence type="inferred from homology"/>
<sequence length="428" mass="46835">MFDTVCVGAGLIGGVQAALLRRSRHLPRPKVLLTDGARRPTFKSTLTKNIRQIAVNPGSRQLLQDVGAWDKLGNSPWAVHKITVWDAMGHGGLEFESKHEENPIFHMTEVPAISAAGVDAADDAGVELMFESKLQNIIVPNRFNQTIQDTDYVHFEIKEEKYETRLLLGCDGANSSVRKAAGLSSLSKNYDQRGFVCTVRAENVGDNRTAFQRFLPSGDVIALLPCEEDQLSIVWSCASSKAKMLEKLEEADLIAKINEVLVIDRTPSLIKQIHGSLSFIPKSIGLKTEMTVDPPRITEILSPTGSFPLGSALATNMVAPRTAILGDAAHRVHPFAGQGANMGWRDVELLTDSLERAHLSGIDYTSHLSLSKYEKVALIEHAAFMSGLEGLKQLYKTNSTPFVLARNVGTMFVNNNSALKDIFISRAS</sequence>
<evidence type="ECO:0000313" key="9">
    <source>
        <dbReference type="Proteomes" id="UP001158576"/>
    </source>
</evidence>
<comment type="similarity">
    <text evidence="2">Belongs to the UbiH/COQ6 family.</text>
</comment>
<organism evidence="8 9">
    <name type="scientific">Oikopleura dioica</name>
    <name type="common">Tunicate</name>
    <dbReference type="NCBI Taxonomy" id="34765"/>
    <lineage>
        <taxon>Eukaryota</taxon>
        <taxon>Metazoa</taxon>
        <taxon>Chordata</taxon>
        <taxon>Tunicata</taxon>
        <taxon>Appendicularia</taxon>
        <taxon>Copelata</taxon>
        <taxon>Oikopleuridae</taxon>
        <taxon>Oikopleura</taxon>
    </lineage>
</organism>
<dbReference type="Gene3D" id="3.50.50.60">
    <property type="entry name" value="FAD/NAD(P)-binding domain"/>
    <property type="match status" value="2"/>
</dbReference>
<gene>
    <name evidence="8" type="ORF">OKIOD_LOCUS11388</name>
</gene>
<keyword evidence="9" id="KW-1185">Reference proteome</keyword>
<evidence type="ECO:0000256" key="2">
    <source>
        <dbReference type="ARBA" id="ARBA00005349"/>
    </source>
</evidence>
<dbReference type="InterPro" id="IPR010971">
    <property type="entry name" value="UbiH/COQ6"/>
</dbReference>
<dbReference type="InterPro" id="IPR051205">
    <property type="entry name" value="UbiH/COQ6_monooxygenase"/>
</dbReference>
<accession>A0ABN7T0T7</accession>
<evidence type="ECO:0000259" key="7">
    <source>
        <dbReference type="Pfam" id="PF01494"/>
    </source>
</evidence>
<evidence type="ECO:0000256" key="3">
    <source>
        <dbReference type="ARBA" id="ARBA00022630"/>
    </source>
</evidence>
<evidence type="ECO:0000256" key="4">
    <source>
        <dbReference type="ARBA" id="ARBA00022827"/>
    </source>
</evidence>
<comment type="cofactor">
    <cofactor evidence="1">
        <name>FAD</name>
        <dbReference type="ChEBI" id="CHEBI:57692"/>
    </cofactor>
</comment>
<dbReference type="Proteomes" id="UP001158576">
    <property type="component" value="Chromosome 1"/>
</dbReference>
<feature type="domain" description="FAD-binding" evidence="7">
    <location>
        <begin position="295"/>
        <end position="354"/>
    </location>
</feature>
<evidence type="ECO:0000256" key="6">
    <source>
        <dbReference type="ARBA" id="ARBA00023033"/>
    </source>
</evidence>
<keyword evidence="5" id="KW-0560">Oxidoreductase</keyword>
<evidence type="ECO:0000256" key="5">
    <source>
        <dbReference type="ARBA" id="ARBA00023002"/>
    </source>
</evidence>
<evidence type="ECO:0000313" key="8">
    <source>
        <dbReference type="EMBL" id="CAG5105977.1"/>
    </source>
</evidence>
<dbReference type="EMBL" id="OU015566">
    <property type="protein sequence ID" value="CAG5105977.1"/>
    <property type="molecule type" value="Genomic_DNA"/>
</dbReference>
<dbReference type="PANTHER" id="PTHR43876">
    <property type="entry name" value="UBIQUINONE BIOSYNTHESIS MONOOXYGENASE COQ6, MITOCHONDRIAL"/>
    <property type="match status" value="1"/>
</dbReference>
<evidence type="ECO:0000256" key="1">
    <source>
        <dbReference type="ARBA" id="ARBA00001974"/>
    </source>
</evidence>
<dbReference type="SUPFAM" id="SSF51905">
    <property type="entry name" value="FAD/NAD(P)-binding domain"/>
    <property type="match status" value="1"/>
</dbReference>
<keyword evidence="4" id="KW-0274">FAD</keyword>
<dbReference type="PANTHER" id="PTHR43876:SF7">
    <property type="entry name" value="UBIQUINONE BIOSYNTHESIS MONOOXYGENASE COQ6, MITOCHONDRIAL"/>
    <property type="match status" value="1"/>
</dbReference>
<dbReference type="Pfam" id="PF01494">
    <property type="entry name" value="FAD_binding_3"/>
    <property type="match status" value="2"/>
</dbReference>
<dbReference type="InterPro" id="IPR002938">
    <property type="entry name" value="FAD-bd"/>
</dbReference>
<reference evidence="8 9" key="1">
    <citation type="submission" date="2021-04" db="EMBL/GenBank/DDBJ databases">
        <authorList>
            <person name="Bliznina A."/>
        </authorList>
    </citation>
    <scope>NUCLEOTIDE SEQUENCE [LARGE SCALE GENOMIC DNA]</scope>
</reference>
<feature type="domain" description="FAD-binding" evidence="7">
    <location>
        <begin position="3"/>
        <end position="271"/>
    </location>
</feature>
<dbReference type="NCBIfam" id="TIGR01988">
    <property type="entry name" value="Ubi-OHases"/>
    <property type="match status" value="1"/>
</dbReference>